<dbReference type="OrthoDB" id="5491135at2"/>
<accession>A0A1G7E3Q9</accession>
<dbReference type="Proteomes" id="UP000183685">
    <property type="component" value="Unassembled WGS sequence"/>
</dbReference>
<protein>
    <submittedName>
        <fullName evidence="2">Pimeloyl-ACP methyl ester carboxylesterase</fullName>
    </submittedName>
</protein>
<dbReference type="RefSeq" id="WP_068301026.1">
    <property type="nucleotide sequence ID" value="NZ_FNAK01000008.1"/>
</dbReference>
<dbReference type="AlphaFoldDB" id="A0A1G7E3Q9"/>
<dbReference type="Gene3D" id="3.40.50.1820">
    <property type="entry name" value="alpha/beta hydrolase"/>
    <property type="match status" value="1"/>
</dbReference>
<evidence type="ECO:0000313" key="2">
    <source>
        <dbReference type="EMBL" id="SDE58302.1"/>
    </source>
</evidence>
<organism evidence="2 3">
    <name type="scientific">Kordiimonas lacus</name>
    <dbReference type="NCBI Taxonomy" id="637679"/>
    <lineage>
        <taxon>Bacteria</taxon>
        <taxon>Pseudomonadati</taxon>
        <taxon>Pseudomonadota</taxon>
        <taxon>Alphaproteobacteria</taxon>
        <taxon>Kordiimonadales</taxon>
        <taxon>Kordiimonadaceae</taxon>
        <taxon>Kordiimonas</taxon>
    </lineage>
</organism>
<dbReference type="InterPro" id="IPR000073">
    <property type="entry name" value="AB_hydrolase_1"/>
</dbReference>
<dbReference type="EMBL" id="FNAK01000008">
    <property type="protein sequence ID" value="SDE58302.1"/>
    <property type="molecule type" value="Genomic_DNA"/>
</dbReference>
<reference evidence="2 3" key="1">
    <citation type="submission" date="2016-10" db="EMBL/GenBank/DDBJ databases">
        <authorList>
            <person name="de Groot N.N."/>
        </authorList>
    </citation>
    <scope>NUCLEOTIDE SEQUENCE [LARGE SCALE GENOMIC DNA]</scope>
    <source>
        <strain evidence="2 3">CGMCC 1.9109</strain>
    </source>
</reference>
<evidence type="ECO:0000313" key="3">
    <source>
        <dbReference type="Proteomes" id="UP000183685"/>
    </source>
</evidence>
<name>A0A1G7E3Q9_9PROT</name>
<dbReference type="STRING" id="637679.GCA_001550055_00049"/>
<dbReference type="SUPFAM" id="SSF53474">
    <property type="entry name" value="alpha/beta-Hydrolases"/>
    <property type="match status" value="1"/>
</dbReference>
<keyword evidence="3" id="KW-1185">Reference proteome</keyword>
<proteinExistence type="predicted"/>
<gene>
    <name evidence="2" type="ORF">SAMN04488071_3270</name>
</gene>
<sequence>MKLVLLPGMDGTGKLFAPFIHALPNGVEPVVLGLPSVGLQNQVDLARRLASELPSDEDFFLLGESFSGRIAFELARAQPPGLKGVIYAASFLVPPNPRLLPLAATLPLTRMIKHPPASGAARHMMLGRHASAMWPVIKDTVARVQTGLISDRLKALSDTKPPTGASDLPSLHLRPTRDRLVGHKAADSIDAYNTNLKTVAIEGPHFLLQARPEICADEVMAFLKSAR</sequence>
<dbReference type="Pfam" id="PF12697">
    <property type="entry name" value="Abhydrolase_6"/>
    <property type="match status" value="1"/>
</dbReference>
<dbReference type="InterPro" id="IPR029058">
    <property type="entry name" value="AB_hydrolase_fold"/>
</dbReference>
<evidence type="ECO:0000259" key="1">
    <source>
        <dbReference type="Pfam" id="PF12697"/>
    </source>
</evidence>
<feature type="domain" description="AB hydrolase-1" evidence="1">
    <location>
        <begin position="3"/>
        <end position="217"/>
    </location>
</feature>